<evidence type="ECO:0000256" key="1">
    <source>
        <dbReference type="ARBA" id="ARBA00022801"/>
    </source>
</evidence>
<dbReference type="NCBIfam" id="TIGR01353">
    <property type="entry name" value="dGTP_triPase"/>
    <property type="match status" value="1"/>
</dbReference>
<dbReference type="NCBIfam" id="NF002327">
    <property type="entry name" value="PRK01286.1-2"/>
    <property type="match status" value="1"/>
</dbReference>
<dbReference type="HAMAP" id="MF_01212">
    <property type="entry name" value="dGTPase_type2"/>
    <property type="match status" value="1"/>
</dbReference>
<dbReference type="GO" id="GO:0016793">
    <property type="term" value="F:triphosphoric monoester hydrolase activity"/>
    <property type="evidence" value="ECO:0007669"/>
    <property type="project" value="InterPro"/>
</dbReference>
<comment type="similarity">
    <text evidence="2">Belongs to the dGTPase family. Type 2 subfamily.</text>
</comment>
<dbReference type="PANTHER" id="PTHR35795:SF1">
    <property type="entry name" value="BIS(5'-NUCLEOSYL)-TETRAPHOSPHATASE, SYMMETRICAL"/>
    <property type="match status" value="1"/>
</dbReference>
<accession>A0A9D1A5R9</accession>
<evidence type="ECO:0000259" key="4">
    <source>
        <dbReference type="PROSITE" id="PS51831"/>
    </source>
</evidence>
<dbReference type="InterPro" id="IPR006674">
    <property type="entry name" value="HD_domain"/>
</dbReference>
<dbReference type="SUPFAM" id="SSF109604">
    <property type="entry name" value="HD-domain/PDEase-like"/>
    <property type="match status" value="1"/>
</dbReference>
<dbReference type="InterPro" id="IPR003607">
    <property type="entry name" value="HD/PDEase_dom"/>
</dbReference>
<dbReference type="InterPro" id="IPR006261">
    <property type="entry name" value="dGTPase"/>
</dbReference>
<proteinExistence type="inferred from homology"/>
<dbReference type="InterPro" id="IPR026875">
    <property type="entry name" value="PHydrolase_assoc_dom"/>
</dbReference>
<dbReference type="InterPro" id="IPR023023">
    <property type="entry name" value="dNTPase_2"/>
</dbReference>
<evidence type="ECO:0000313" key="5">
    <source>
        <dbReference type="EMBL" id="HIR06234.1"/>
    </source>
</evidence>
<keyword evidence="1 2" id="KW-0378">Hydrolase</keyword>
<dbReference type="CDD" id="cd00077">
    <property type="entry name" value="HDc"/>
    <property type="match status" value="1"/>
</dbReference>
<dbReference type="EMBL" id="DVGC01000057">
    <property type="protein sequence ID" value="HIR06234.1"/>
    <property type="molecule type" value="Genomic_DNA"/>
</dbReference>
<sequence>MTIRESMEQWERENLSPYASLSSESLGRDREEPPCDIRPDYQRDRDRILHSKSFRRLKHKTQVFLAPEGDHYRTRLTHTLEVSQIARTIAKALRLNESLTEAIALGHDLGHTPFGHAGEYILNEICGEGFSHYKQSVRVVEVLEKNGKGLNLTKEVRDGILNHRTSGNPATMEGKVVRYSDKIAYINHDIDDAIRGKIIKETDIPKEYSDILGRTVKERLDIMIHDIIFNSLEKPSIYMSPEVDRAMKGLRQWMFENVYKNPAAKSEEGKAQQLIVRLYEYYFAHVEQLPEEYRMLMEQRGESKERVVCDYIAGMSDSYAIDQFEELFVPKAWKV</sequence>
<dbReference type="Pfam" id="PF01966">
    <property type="entry name" value="HD"/>
    <property type="match status" value="1"/>
</dbReference>
<dbReference type="AlphaFoldDB" id="A0A9D1A5R9"/>
<feature type="compositionally biased region" description="Basic and acidic residues" evidence="3">
    <location>
        <begin position="26"/>
        <end position="42"/>
    </location>
</feature>
<name>A0A9D1A5R9_9FIRM</name>
<reference evidence="5" key="2">
    <citation type="journal article" date="2021" name="PeerJ">
        <title>Extensive microbial diversity within the chicken gut microbiome revealed by metagenomics and culture.</title>
        <authorList>
            <person name="Gilroy R."/>
            <person name="Ravi A."/>
            <person name="Getino M."/>
            <person name="Pursley I."/>
            <person name="Horton D.L."/>
            <person name="Alikhan N.F."/>
            <person name="Baker D."/>
            <person name="Gharbi K."/>
            <person name="Hall N."/>
            <person name="Watson M."/>
            <person name="Adriaenssens E.M."/>
            <person name="Foster-Nyarko E."/>
            <person name="Jarju S."/>
            <person name="Secka A."/>
            <person name="Antonio M."/>
            <person name="Oren A."/>
            <person name="Chaudhuri R.R."/>
            <person name="La Ragione R."/>
            <person name="Hildebrand F."/>
            <person name="Pallen M.J."/>
        </authorList>
    </citation>
    <scope>NUCLEOTIDE SEQUENCE</scope>
    <source>
        <strain evidence="5">CHK180-2868</strain>
    </source>
</reference>
<evidence type="ECO:0000313" key="6">
    <source>
        <dbReference type="Proteomes" id="UP000824250"/>
    </source>
</evidence>
<evidence type="ECO:0000256" key="3">
    <source>
        <dbReference type="SAM" id="MobiDB-lite"/>
    </source>
</evidence>
<protein>
    <recommendedName>
        <fullName evidence="2">Deoxyguanosinetriphosphate triphosphohydrolase-like protein</fullName>
    </recommendedName>
</protein>
<dbReference type="Proteomes" id="UP000824250">
    <property type="component" value="Unassembled WGS sequence"/>
</dbReference>
<comment type="caution">
    <text evidence="5">The sequence shown here is derived from an EMBL/GenBank/DDBJ whole genome shotgun (WGS) entry which is preliminary data.</text>
</comment>
<dbReference type="PROSITE" id="PS51831">
    <property type="entry name" value="HD"/>
    <property type="match status" value="1"/>
</dbReference>
<feature type="region of interest" description="Disordered" evidence="3">
    <location>
        <begin position="1"/>
        <end position="42"/>
    </location>
</feature>
<dbReference type="Pfam" id="PF13286">
    <property type="entry name" value="HD_assoc"/>
    <property type="match status" value="1"/>
</dbReference>
<gene>
    <name evidence="5" type="ORF">IAB28_09780</name>
</gene>
<dbReference type="SMART" id="SM00471">
    <property type="entry name" value="HDc"/>
    <property type="match status" value="1"/>
</dbReference>
<evidence type="ECO:0000256" key="2">
    <source>
        <dbReference type="HAMAP-Rule" id="MF_01212"/>
    </source>
</evidence>
<dbReference type="PANTHER" id="PTHR35795">
    <property type="entry name" value="SLR1885 PROTEIN"/>
    <property type="match status" value="1"/>
</dbReference>
<feature type="compositionally biased region" description="Basic and acidic residues" evidence="3">
    <location>
        <begin position="1"/>
        <end position="14"/>
    </location>
</feature>
<dbReference type="InterPro" id="IPR051094">
    <property type="entry name" value="Diverse_Catalytic_Enzymes"/>
</dbReference>
<organism evidence="5 6">
    <name type="scientific">Candidatus Copromonas faecavium</name>
    <name type="common">nom. illeg.</name>
    <dbReference type="NCBI Taxonomy" id="2840740"/>
    <lineage>
        <taxon>Bacteria</taxon>
        <taxon>Bacillati</taxon>
        <taxon>Bacillota</taxon>
        <taxon>Clostridia</taxon>
        <taxon>Lachnospirales</taxon>
        <taxon>Lachnospiraceae</taxon>
        <taxon>Candidatus Copromonas (nom. illeg.)</taxon>
    </lineage>
</organism>
<feature type="domain" description="HD" evidence="4">
    <location>
        <begin position="75"/>
        <end position="186"/>
    </location>
</feature>
<dbReference type="Gene3D" id="1.10.3210.10">
    <property type="entry name" value="Hypothetical protein af1432"/>
    <property type="match status" value="1"/>
</dbReference>
<reference evidence="5" key="1">
    <citation type="submission" date="2020-10" db="EMBL/GenBank/DDBJ databases">
        <authorList>
            <person name="Gilroy R."/>
        </authorList>
    </citation>
    <scope>NUCLEOTIDE SEQUENCE</scope>
    <source>
        <strain evidence="5">CHK180-2868</strain>
    </source>
</reference>